<keyword evidence="4" id="KW-0805">Transcription regulation</keyword>
<keyword evidence="5" id="KW-0238">DNA-binding</keyword>
<comment type="subcellular location">
    <subcellularLocation>
        <location evidence="1">Nucleus</location>
    </subcellularLocation>
</comment>
<evidence type="ECO:0000256" key="7">
    <source>
        <dbReference type="ARBA" id="ARBA00023242"/>
    </source>
</evidence>
<feature type="domain" description="TFIIF beta subunit HTH" evidence="11">
    <location>
        <begin position="207"/>
        <end position="268"/>
    </location>
</feature>
<dbReference type="GO" id="GO:0005674">
    <property type="term" value="C:transcription factor TFIIF complex"/>
    <property type="evidence" value="ECO:0007669"/>
    <property type="project" value="InterPro"/>
</dbReference>
<feature type="domain" description="TFIIF beta subunit N-terminal" evidence="12">
    <location>
        <begin position="23"/>
        <end position="141"/>
    </location>
</feature>
<dbReference type="InterPro" id="IPR003196">
    <property type="entry name" value="TFIIF_beta"/>
</dbReference>
<dbReference type="Pfam" id="PF02270">
    <property type="entry name" value="TFIIF_beta"/>
    <property type="match status" value="1"/>
</dbReference>
<evidence type="ECO:0000256" key="10">
    <source>
        <dbReference type="SAM" id="MobiDB-lite"/>
    </source>
</evidence>
<dbReference type="GO" id="GO:0003743">
    <property type="term" value="F:translation initiation factor activity"/>
    <property type="evidence" value="ECO:0007669"/>
    <property type="project" value="UniProtKB-KW"/>
</dbReference>
<dbReference type="InterPro" id="IPR036388">
    <property type="entry name" value="WH-like_DNA-bd_sf"/>
</dbReference>
<dbReference type="CDD" id="cd07980">
    <property type="entry name" value="TFIIF_beta"/>
    <property type="match status" value="1"/>
</dbReference>
<dbReference type="AlphaFoldDB" id="A0A1Y2AIS9"/>
<evidence type="ECO:0000256" key="1">
    <source>
        <dbReference type="ARBA" id="ARBA00004123"/>
    </source>
</evidence>
<evidence type="ECO:0000256" key="6">
    <source>
        <dbReference type="ARBA" id="ARBA00023163"/>
    </source>
</evidence>
<evidence type="ECO:0000256" key="3">
    <source>
        <dbReference type="ARBA" id="ARBA00021453"/>
    </source>
</evidence>
<feature type="region of interest" description="Disordered" evidence="10">
    <location>
        <begin position="277"/>
        <end position="319"/>
    </location>
</feature>
<evidence type="ECO:0000313" key="13">
    <source>
        <dbReference type="EMBL" id="ORY22382.1"/>
    </source>
</evidence>
<keyword evidence="14" id="KW-1185">Reference proteome</keyword>
<accession>A0A1Y2AIS9</accession>
<dbReference type="SUPFAM" id="SSF46785">
    <property type="entry name" value="Winged helix' DNA-binding domain"/>
    <property type="match status" value="1"/>
</dbReference>
<gene>
    <name evidence="13" type="ORF">BCR39DRAFT_473972</name>
</gene>
<dbReference type="Proteomes" id="UP000193986">
    <property type="component" value="Unassembled WGS sequence"/>
</dbReference>
<dbReference type="GO" id="GO:0003677">
    <property type="term" value="F:DNA binding"/>
    <property type="evidence" value="ECO:0007669"/>
    <property type="project" value="UniProtKB-KW"/>
</dbReference>
<evidence type="ECO:0000256" key="5">
    <source>
        <dbReference type="ARBA" id="ARBA00023125"/>
    </source>
</evidence>
<keyword evidence="13" id="KW-0396">Initiation factor</keyword>
<dbReference type="InterPro" id="IPR036390">
    <property type="entry name" value="WH_DNA-bd_sf"/>
</dbReference>
<dbReference type="PANTHER" id="PTHR10445:SF0">
    <property type="entry name" value="GENERAL TRANSCRIPTION FACTOR IIF SUBUNIT 2"/>
    <property type="match status" value="1"/>
</dbReference>
<reference evidence="13 14" key="1">
    <citation type="submission" date="2016-07" db="EMBL/GenBank/DDBJ databases">
        <title>Pervasive Adenine N6-methylation of Active Genes in Fungi.</title>
        <authorList>
            <consortium name="DOE Joint Genome Institute"/>
            <person name="Mondo S.J."/>
            <person name="Dannebaum R.O."/>
            <person name="Kuo R.C."/>
            <person name="Labutti K."/>
            <person name="Haridas S."/>
            <person name="Kuo A."/>
            <person name="Salamov A."/>
            <person name="Ahrendt S.R."/>
            <person name="Lipzen A."/>
            <person name="Sullivan W."/>
            <person name="Andreopoulos W.B."/>
            <person name="Clum A."/>
            <person name="Lindquist E."/>
            <person name="Daum C."/>
            <person name="Ramamoorthy G.K."/>
            <person name="Gryganskyi A."/>
            <person name="Culley D."/>
            <person name="Magnuson J.K."/>
            <person name="James T.Y."/>
            <person name="O'Malley M.A."/>
            <person name="Stajich J.E."/>
            <person name="Spatafora J.W."/>
            <person name="Visel A."/>
            <person name="Grigoriev I.V."/>
        </authorList>
    </citation>
    <scope>NUCLEOTIDE SEQUENCE [LARGE SCALE GENOMIC DNA]</scope>
    <source>
        <strain evidence="13 14">68-887.2</strain>
    </source>
</reference>
<organism evidence="13 14">
    <name type="scientific">Naematelia encephala</name>
    <dbReference type="NCBI Taxonomy" id="71784"/>
    <lineage>
        <taxon>Eukaryota</taxon>
        <taxon>Fungi</taxon>
        <taxon>Dikarya</taxon>
        <taxon>Basidiomycota</taxon>
        <taxon>Agaricomycotina</taxon>
        <taxon>Tremellomycetes</taxon>
        <taxon>Tremellales</taxon>
        <taxon>Naemateliaceae</taxon>
        <taxon>Naematelia</taxon>
    </lineage>
</organism>
<evidence type="ECO:0000256" key="9">
    <source>
        <dbReference type="ARBA" id="ARBA00081863"/>
    </source>
</evidence>
<name>A0A1Y2AIS9_9TREE</name>
<dbReference type="InParanoid" id="A0A1Y2AIS9"/>
<dbReference type="GO" id="GO:0006367">
    <property type="term" value="P:transcription initiation at RNA polymerase II promoter"/>
    <property type="evidence" value="ECO:0007669"/>
    <property type="project" value="InterPro"/>
</dbReference>
<dbReference type="FunFam" id="1.10.10.10:FF:000035">
    <property type="entry name" value="General transcription factor IIF subunit 2"/>
    <property type="match status" value="1"/>
</dbReference>
<dbReference type="STRING" id="71784.A0A1Y2AIS9"/>
<evidence type="ECO:0000259" key="11">
    <source>
        <dbReference type="Pfam" id="PF02270"/>
    </source>
</evidence>
<keyword evidence="13" id="KW-0648">Protein biosynthesis</keyword>
<dbReference type="SUPFAM" id="SSF50916">
    <property type="entry name" value="Rap30/74 interaction domains"/>
    <property type="match status" value="1"/>
</dbReference>
<comment type="similarity">
    <text evidence="2">Belongs to the TFIIF beta subunit family.</text>
</comment>
<dbReference type="OrthoDB" id="449280at2759"/>
<feature type="compositionally biased region" description="Acidic residues" evidence="10">
    <location>
        <begin position="300"/>
        <end position="319"/>
    </location>
</feature>
<proteinExistence type="inferred from homology"/>
<evidence type="ECO:0000313" key="14">
    <source>
        <dbReference type="Proteomes" id="UP000193986"/>
    </source>
</evidence>
<sequence>MLEYDLPLEEDESLSISPHLATTNAWSVKIPRFLFERWERVQQGGLELGTLRIDQNHVPAKITLRLPAETTHPSYDVRALPDEYNLHVPEERAKNTFAFREDVRTWGPAGGNFAGPSRRRREKAHPYLLARIAHEVTAQPVQNEQYRKVVAQRQLESQQSKRPIVMMEDLGMTQGQMNQITSGLTTATSTFGRYIGARKEIKNERNARLEKNELVDRMLSLFADKPYWGIPALKATLKQPDAYMREILREIADPIKEGQYANMWKLKNGMGGDETIKGDGLGVKGEGDEDAASLVSAENGEGEDEEDWDDEELEQVLVE</sequence>
<keyword evidence="6" id="KW-0804">Transcription</keyword>
<keyword evidence="7" id="KW-0539">Nucleus</keyword>
<dbReference type="FunCoup" id="A0A1Y2AIS9">
    <property type="interactions" value="427"/>
</dbReference>
<dbReference type="InterPro" id="IPR040450">
    <property type="entry name" value="TFIIF_beta_HTH"/>
</dbReference>
<evidence type="ECO:0000256" key="8">
    <source>
        <dbReference type="ARBA" id="ARBA00081473"/>
    </source>
</evidence>
<protein>
    <recommendedName>
        <fullName evidence="3">Transcription initiation factor IIF subunit beta</fullName>
    </recommendedName>
    <alternativeName>
        <fullName evidence="9">TFIIF medium subunit</fullName>
    </alternativeName>
    <alternativeName>
        <fullName evidence="8">TFIIF-beta</fullName>
    </alternativeName>
</protein>
<evidence type="ECO:0000256" key="4">
    <source>
        <dbReference type="ARBA" id="ARBA00023015"/>
    </source>
</evidence>
<evidence type="ECO:0000259" key="12">
    <source>
        <dbReference type="Pfam" id="PF17683"/>
    </source>
</evidence>
<dbReference type="InterPro" id="IPR011039">
    <property type="entry name" value="TFIIF_interaction"/>
</dbReference>
<dbReference type="EMBL" id="MCFC01000094">
    <property type="protein sequence ID" value="ORY22382.1"/>
    <property type="molecule type" value="Genomic_DNA"/>
</dbReference>
<dbReference type="PANTHER" id="PTHR10445">
    <property type="entry name" value="GENERAL TRANSCRIPTION FACTOR IIF SUBUNIT 2"/>
    <property type="match status" value="1"/>
</dbReference>
<dbReference type="InterPro" id="IPR040504">
    <property type="entry name" value="TFIIF_beta_N"/>
</dbReference>
<comment type="caution">
    <text evidence="13">The sequence shown here is derived from an EMBL/GenBank/DDBJ whole genome shotgun (WGS) entry which is preliminary data.</text>
</comment>
<dbReference type="Pfam" id="PF17683">
    <property type="entry name" value="TFIIF_beta_N"/>
    <property type="match status" value="1"/>
</dbReference>
<dbReference type="Gene3D" id="1.10.10.10">
    <property type="entry name" value="Winged helix-like DNA-binding domain superfamily/Winged helix DNA-binding domain"/>
    <property type="match status" value="1"/>
</dbReference>
<evidence type="ECO:0000256" key="2">
    <source>
        <dbReference type="ARBA" id="ARBA00009543"/>
    </source>
</evidence>